<accession>A0A1G7FER1</accession>
<evidence type="ECO:0000256" key="2">
    <source>
        <dbReference type="ARBA" id="ARBA00022552"/>
    </source>
</evidence>
<reference evidence="8 9" key="1">
    <citation type="submission" date="2016-10" db="EMBL/GenBank/DDBJ databases">
        <authorList>
            <person name="de Groot N.N."/>
        </authorList>
    </citation>
    <scope>NUCLEOTIDE SEQUENCE [LARGE SCALE GENOMIC DNA]</scope>
    <source>
        <strain evidence="8 9">GAS232</strain>
    </source>
</reference>
<dbReference type="Gene3D" id="3.30.950.10">
    <property type="entry name" value="Methyltransferase, Cobalt-precorrin-4 Transmethylase, Domain 2"/>
    <property type="match status" value="1"/>
</dbReference>
<comment type="subcellular location">
    <subcellularLocation>
        <location evidence="6">Cytoplasm</location>
    </subcellularLocation>
</comment>
<dbReference type="OrthoDB" id="9809084at2"/>
<dbReference type="NCBIfam" id="TIGR00096">
    <property type="entry name" value="16S rRNA (cytidine(1402)-2'-O)-methyltransferase"/>
    <property type="match status" value="1"/>
</dbReference>
<dbReference type="InterPro" id="IPR035996">
    <property type="entry name" value="4pyrrol_Methylase_sf"/>
</dbReference>
<dbReference type="EC" id="2.1.1.198" evidence="6"/>
<keyword evidence="4 6" id="KW-0808">Transferase</keyword>
<dbReference type="RefSeq" id="WP_083343596.1">
    <property type="nucleotide sequence ID" value="NZ_LT629690.1"/>
</dbReference>
<evidence type="ECO:0000313" key="8">
    <source>
        <dbReference type="EMBL" id="SDE74403.1"/>
    </source>
</evidence>
<keyword evidence="1 6" id="KW-0963">Cytoplasm</keyword>
<dbReference type="FunFam" id="3.30.950.10:FF:000002">
    <property type="entry name" value="Ribosomal RNA small subunit methyltransferase I"/>
    <property type="match status" value="1"/>
</dbReference>
<dbReference type="PANTHER" id="PTHR46111:SF1">
    <property type="entry name" value="RIBOSOMAL RNA SMALL SUBUNIT METHYLTRANSFERASE I"/>
    <property type="match status" value="1"/>
</dbReference>
<name>A0A1G7FER1_9BACT</name>
<dbReference type="InterPro" id="IPR014776">
    <property type="entry name" value="4pyrrole_Mease_sub2"/>
</dbReference>
<evidence type="ECO:0000256" key="5">
    <source>
        <dbReference type="ARBA" id="ARBA00022691"/>
    </source>
</evidence>
<dbReference type="GO" id="GO:0005737">
    <property type="term" value="C:cytoplasm"/>
    <property type="evidence" value="ECO:0007669"/>
    <property type="project" value="UniProtKB-SubCell"/>
</dbReference>
<dbReference type="Proteomes" id="UP000182427">
    <property type="component" value="Chromosome I"/>
</dbReference>
<evidence type="ECO:0000259" key="7">
    <source>
        <dbReference type="Pfam" id="PF00590"/>
    </source>
</evidence>
<dbReference type="PANTHER" id="PTHR46111">
    <property type="entry name" value="RIBOSOMAL RNA SMALL SUBUNIT METHYLTRANSFERASE I"/>
    <property type="match status" value="1"/>
</dbReference>
<evidence type="ECO:0000313" key="9">
    <source>
        <dbReference type="Proteomes" id="UP000182427"/>
    </source>
</evidence>
<feature type="domain" description="Tetrapyrrole methylase" evidence="7">
    <location>
        <begin position="11"/>
        <end position="216"/>
    </location>
</feature>
<dbReference type="CDD" id="cd11648">
    <property type="entry name" value="RsmI"/>
    <property type="match status" value="1"/>
</dbReference>
<evidence type="ECO:0000256" key="4">
    <source>
        <dbReference type="ARBA" id="ARBA00022679"/>
    </source>
</evidence>
<evidence type="ECO:0000256" key="3">
    <source>
        <dbReference type="ARBA" id="ARBA00022603"/>
    </source>
</evidence>
<dbReference type="FunFam" id="3.40.1010.10:FF:000007">
    <property type="entry name" value="Ribosomal RNA small subunit methyltransferase I"/>
    <property type="match status" value="1"/>
</dbReference>
<dbReference type="EMBL" id="LT629690">
    <property type="protein sequence ID" value="SDE74403.1"/>
    <property type="molecule type" value="Genomic_DNA"/>
</dbReference>
<dbReference type="Pfam" id="PF00590">
    <property type="entry name" value="TP_methylase"/>
    <property type="match status" value="1"/>
</dbReference>
<dbReference type="InterPro" id="IPR014777">
    <property type="entry name" value="4pyrrole_Mease_sub1"/>
</dbReference>
<comment type="catalytic activity">
    <reaction evidence="6">
        <text>cytidine(1402) in 16S rRNA + S-adenosyl-L-methionine = 2'-O-methylcytidine(1402) in 16S rRNA + S-adenosyl-L-homocysteine + H(+)</text>
        <dbReference type="Rhea" id="RHEA:42924"/>
        <dbReference type="Rhea" id="RHEA-COMP:10285"/>
        <dbReference type="Rhea" id="RHEA-COMP:10286"/>
        <dbReference type="ChEBI" id="CHEBI:15378"/>
        <dbReference type="ChEBI" id="CHEBI:57856"/>
        <dbReference type="ChEBI" id="CHEBI:59789"/>
        <dbReference type="ChEBI" id="CHEBI:74495"/>
        <dbReference type="ChEBI" id="CHEBI:82748"/>
        <dbReference type="EC" id="2.1.1.198"/>
    </reaction>
</comment>
<dbReference type="GO" id="GO:0070677">
    <property type="term" value="F:rRNA (cytosine-2'-O-)-methyltransferase activity"/>
    <property type="evidence" value="ECO:0007669"/>
    <property type="project" value="UniProtKB-UniRule"/>
</dbReference>
<evidence type="ECO:0000256" key="6">
    <source>
        <dbReference type="HAMAP-Rule" id="MF_01877"/>
    </source>
</evidence>
<keyword evidence="2 6" id="KW-0698">rRNA processing</keyword>
<gene>
    <name evidence="6" type="primary">rsmI</name>
    <name evidence="8" type="ORF">SAMN05444167_0313</name>
</gene>
<proteinExistence type="inferred from homology"/>
<dbReference type="PIRSF" id="PIRSF005917">
    <property type="entry name" value="MTase_YraL"/>
    <property type="match status" value="1"/>
</dbReference>
<organism evidence="8 9">
    <name type="scientific">Terriglobus roseus</name>
    <dbReference type="NCBI Taxonomy" id="392734"/>
    <lineage>
        <taxon>Bacteria</taxon>
        <taxon>Pseudomonadati</taxon>
        <taxon>Acidobacteriota</taxon>
        <taxon>Terriglobia</taxon>
        <taxon>Terriglobales</taxon>
        <taxon>Acidobacteriaceae</taxon>
        <taxon>Terriglobus</taxon>
    </lineage>
</organism>
<keyword evidence="9" id="KW-1185">Reference proteome</keyword>
<protein>
    <recommendedName>
        <fullName evidence="6">Ribosomal RNA small subunit methyltransferase I</fullName>
        <ecNumber evidence="6">2.1.1.198</ecNumber>
    </recommendedName>
    <alternativeName>
        <fullName evidence="6">16S rRNA 2'-O-ribose C1402 methyltransferase</fullName>
    </alternativeName>
    <alternativeName>
        <fullName evidence="6">rRNA (cytidine-2'-O-)-methyltransferase RsmI</fullName>
    </alternativeName>
</protein>
<dbReference type="InterPro" id="IPR008189">
    <property type="entry name" value="rRNA_ssu_MeTfrase_I"/>
</dbReference>
<dbReference type="Gene3D" id="3.40.1010.10">
    <property type="entry name" value="Cobalt-precorrin-4 Transmethylase, Domain 1"/>
    <property type="match status" value="1"/>
</dbReference>
<comment type="function">
    <text evidence="6">Catalyzes the 2'-O-methylation of the ribose of cytidine 1402 (C1402) in 16S rRNA.</text>
</comment>
<dbReference type="AlphaFoldDB" id="A0A1G7FER1"/>
<evidence type="ECO:0000256" key="1">
    <source>
        <dbReference type="ARBA" id="ARBA00022490"/>
    </source>
</evidence>
<keyword evidence="3 6" id="KW-0489">Methyltransferase</keyword>
<dbReference type="SUPFAM" id="SSF53790">
    <property type="entry name" value="Tetrapyrrole methylase"/>
    <property type="match status" value="1"/>
</dbReference>
<comment type="similarity">
    <text evidence="6">Belongs to the methyltransferase superfamily. RsmI family.</text>
</comment>
<dbReference type="InterPro" id="IPR000878">
    <property type="entry name" value="4pyrrol_Mease"/>
</dbReference>
<dbReference type="HAMAP" id="MF_01877">
    <property type="entry name" value="16SrRNA_methyltr_I"/>
    <property type="match status" value="1"/>
</dbReference>
<keyword evidence="5 6" id="KW-0949">S-adenosyl-L-methionine</keyword>
<sequence>MSNDAPLAPGLYLVATPIGNLEDITLRALRILRSADRIACEDTRQTQKLLNHFGITTPTVSYHLHNERGRSEELVNALREGARIAVVSDAGMPGIADPGEEIVRAAVEANIAVYPVPGANAVLSALTASGLPTEQFAFHGFLPSKAGERRTVLESLRETLKSAEESATQIFYETPHRIAEALVDVEAVFGPQHPIAVARELTKLHEEFLRGTASEVRSTVQSREGIRGEMVLLISGKLLSEQNESSASLAEQVRRLIGNGISEKDALKQVAKELGIGKSEAYREWQRTRGKR</sequence>